<organism evidence="1 2">
    <name type="scientific">Bauhinia variegata</name>
    <name type="common">Purple orchid tree</name>
    <name type="synonym">Phanera variegata</name>
    <dbReference type="NCBI Taxonomy" id="167791"/>
    <lineage>
        <taxon>Eukaryota</taxon>
        <taxon>Viridiplantae</taxon>
        <taxon>Streptophyta</taxon>
        <taxon>Embryophyta</taxon>
        <taxon>Tracheophyta</taxon>
        <taxon>Spermatophyta</taxon>
        <taxon>Magnoliopsida</taxon>
        <taxon>eudicotyledons</taxon>
        <taxon>Gunneridae</taxon>
        <taxon>Pentapetalae</taxon>
        <taxon>rosids</taxon>
        <taxon>fabids</taxon>
        <taxon>Fabales</taxon>
        <taxon>Fabaceae</taxon>
        <taxon>Cercidoideae</taxon>
        <taxon>Cercideae</taxon>
        <taxon>Bauhiniinae</taxon>
        <taxon>Bauhinia</taxon>
    </lineage>
</organism>
<protein>
    <submittedName>
        <fullName evidence="1">Uncharacterized protein</fullName>
    </submittedName>
</protein>
<dbReference type="Proteomes" id="UP000828941">
    <property type="component" value="Chromosome 14"/>
</dbReference>
<proteinExistence type="predicted"/>
<keyword evidence="2" id="KW-1185">Reference proteome</keyword>
<evidence type="ECO:0000313" key="1">
    <source>
        <dbReference type="EMBL" id="KAI4295633.1"/>
    </source>
</evidence>
<accession>A0ACB9KEM7</accession>
<evidence type="ECO:0000313" key="2">
    <source>
        <dbReference type="Proteomes" id="UP000828941"/>
    </source>
</evidence>
<comment type="caution">
    <text evidence="1">The sequence shown here is derived from an EMBL/GenBank/DDBJ whole genome shotgun (WGS) entry which is preliminary data.</text>
</comment>
<gene>
    <name evidence="1" type="ORF">L6164_035657</name>
</gene>
<reference evidence="1 2" key="1">
    <citation type="journal article" date="2022" name="DNA Res.">
        <title>Chromosomal-level genome assembly of the orchid tree Bauhinia variegata (Leguminosae; Cercidoideae) supports the allotetraploid origin hypothesis of Bauhinia.</title>
        <authorList>
            <person name="Zhong Y."/>
            <person name="Chen Y."/>
            <person name="Zheng D."/>
            <person name="Pang J."/>
            <person name="Liu Y."/>
            <person name="Luo S."/>
            <person name="Meng S."/>
            <person name="Qian L."/>
            <person name="Wei D."/>
            <person name="Dai S."/>
            <person name="Zhou R."/>
        </authorList>
    </citation>
    <scope>NUCLEOTIDE SEQUENCE [LARGE SCALE GENOMIC DNA]</scope>
    <source>
        <strain evidence="1">BV-YZ2020</strain>
    </source>
</reference>
<sequence length="206" mass="22985">MADCKRVTETISFVEASSGATMSKKRKARVSSCELQLRSLNVEFRESHLLEECNDTTFSSASSANSAGTLVSGEFFSDQFPSSCCSSNETGELVKDSATPLDLEAKGFVTVDSTFRNIKLFSRDGSDSLSEFSGDSDEVSFPAKSSAVTVSERRKYPPAKMPPKAEIEEFFTMAEKYEQKRFAEKYNYDIVKDTPLEGRYQWVRLN</sequence>
<dbReference type="EMBL" id="CM039439">
    <property type="protein sequence ID" value="KAI4295633.1"/>
    <property type="molecule type" value="Genomic_DNA"/>
</dbReference>
<name>A0ACB9KEM7_BAUVA</name>